<evidence type="ECO:0000259" key="4">
    <source>
        <dbReference type="PROSITE" id="PS50932"/>
    </source>
</evidence>
<name>A0A0B9A0E1_9SPHN</name>
<dbReference type="GO" id="GO:0000976">
    <property type="term" value="F:transcription cis-regulatory region binding"/>
    <property type="evidence" value="ECO:0007669"/>
    <property type="project" value="TreeGrafter"/>
</dbReference>
<dbReference type="PANTHER" id="PTHR30146">
    <property type="entry name" value="LACI-RELATED TRANSCRIPTIONAL REPRESSOR"/>
    <property type="match status" value="1"/>
</dbReference>
<dbReference type="SUPFAM" id="SSF47413">
    <property type="entry name" value="lambda repressor-like DNA-binding domains"/>
    <property type="match status" value="1"/>
</dbReference>
<dbReference type="Gene3D" id="3.40.50.2300">
    <property type="match status" value="2"/>
</dbReference>
<dbReference type="Pfam" id="PF00356">
    <property type="entry name" value="LacI"/>
    <property type="match status" value="1"/>
</dbReference>
<dbReference type="PANTHER" id="PTHR30146:SF153">
    <property type="entry name" value="LACTOSE OPERON REPRESSOR"/>
    <property type="match status" value="1"/>
</dbReference>
<dbReference type="PROSITE" id="PS50932">
    <property type="entry name" value="HTH_LACI_2"/>
    <property type="match status" value="1"/>
</dbReference>
<keyword evidence="2" id="KW-0238">DNA-binding</keyword>
<organism evidence="5 6">
    <name type="scientific">Novosphingobium subterraneum</name>
    <dbReference type="NCBI Taxonomy" id="48936"/>
    <lineage>
        <taxon>Bacteria</taxon>
        <taxon>Pseudomonadati</taxon>
        <taxon>Pseudomonadota</taxon>
        <taxon>Alphaproteobacteria</taxon>
        <taxon>Sphingomonadales</taxon>
        <taxon>Sphingomonadaceae</taxon>
        <taxon>Novosphingobium</taxon>
    </lineage>
</organism>
<feature type="domain" description="HTH lacI-type" evidence="4">
    <location>
        <begin position="8"/>
        <end position="62"/>
    </location>
</feature>
<evidence type="ECO:0000256" key="1">
    <source>
        <dbReference type="ARBA" id="ARBA00023015"/>
    </source>
</evidence>
<dbReference type="AlphaFoldDB" id="A0A0B9A0E1"/>
<dbReference type="SUPFAM" id="SSF53822">
    <property type="entry name" value="Periplasmic binding protein-like I"/>
    <property type="match status" value="1"/>
</dbReference>
<keyword evidence="1" id="KW-0805">Transcription regulation</keyword>
<dbReference type="PATRIC" id="fig|48936.3.peg.3476"/>
<dbReference type="Proteomes" id="UP000031338">
    <property type="component" value="Unassembled WGS sequence"/>
</dbReference>
<dbReference type="InterPro" id="IPR010982">
    <property type="entry name" value="Lambda_DNA-bd_dom_sf"/>
</dbReference>
<evidence type="ECO:0000256" key="2">
    <source>
        <dbReference type="ARBA" id="ARBA00023125"/>
    </source>
</evidence>
<dbReference type="Pfam" id="PF13377">
    <property type="entry name" value="Peripla_BP_3"/>
    <property type="match status" value="1"/>
</dbReference>
<dbReference type="RefSeq" id="WP_039336646.1">
    <property type="nucleotide sequence ID" value="NZ_JRVC01000019.1"/>
</dbReference>
<sequence>MARRRQAVTIKHVAADAGVSLQTVSRVINNEANVRPEMREKVQASIDKLGYVPSIAAQRMSGSRSYLILALNDRERTIADWRARQGTDWVDQMLLGGMLECAEHGYRLIFELVDTHNDHVERELGAAIAALQPDGAILTPPHSDNPQILETLTRHNVPFARIGAQVHKEGLPDGIMVSMDDEGGARTATRHLIGLGHKRIGFISGPSEYRLSAKRVDGWQAEMDAAGLPTEGLLEAGDFTYASGVRAARALLASLDRPSAIIASNDQMALATVEIADELGLAIPSDLSLVSFDNTPLVRFTRPALTAVDQPIAETTATAVRSLIAAQKGEDVAGAVILPMGFEVRGSTGPAAACGA</sequence>
<dbReference type="GO" id="GO:0003700">
    <property type="term" value="F:DNA-binding transcription factor activity"/>
    <property type="evidence" value="ECO:0007669"/>
    <property type="project" value="TreeGrafter"/>
</dbReference>
<dbReference type="InterPro" id="IPR028082">
    <property type="entry name" value="Peripla_BP_I"/>
</dbReference>
<dbReference type="STRING" id="48936.NJ75_03449"/>
<gene>
    <name evidence="5" type="ORF">NJ75_03449</name>
</gene>
<keyword evidence="3" id="KW-0804">Transcription</keyword>
<dbReference type="SMART" id="SM00354">
    <property type="entry name" value="HTH_LACI"/>
    <property type="match status" value="1"/>
</dbReference>
<keyword evidence="6" id="KW-1185">Reference proteome</keyword>
<accession>A0A0B9A0E1</accession>
<dbReference type="CDD" id="cd01392">
    <property type="entry name" value="HTH_LacI"/>
    <property type="match status" value="1"/>
</dbReference>
<dbReference type="EMBL" id="JRVC01000019">
    <property type="protein sequence ID" value="KHS44047.1"/>
    <property type="molecule type" value="Genomic_DNA"/>
</dbReference>
<dbReference type="InterPro" id="IPR000843">
    <property type="entry name" value="HTH_LacI"/>
</dbReference>
<protein>
    <submittedName>
        <fullName evidence="5">LacI family transcription regulator</fullName>
    </submittedName>
</protein>
<reference evidence="5 6" key="1">
    <citation type="submission" date="2014-10" db="EMBL/GenBank/DDBJ databases">
        <title>Draft genome sequence of Novosphingobium subterraneum DSM 12447.</title>
        <authorList>
            <person name="Gan H.M."/>
            <person name="Gan H.Y."/>
            <person name="Savka M.A."/>
        </authorList>
    </citation>
    <scope>NUCLEOTIDE SEQUENCE [LARGE SCALE GENOMIC DNA]</scope>
    <source>
        <strain evidence="5 6">DSM 12447</strain>
    </source>
</reference>
<evidence type="ECO:0000313" key="5">
    <source>
        <dbReference type="EMBL" id="KHS44047.1"/>
    </source>
</evidence>
<proteinExistence type="predicted"/>
<evidence type="ECO:0000256" key="3">
    <source>
        <dbReference type="ARBA" id="ARBA00023163"/>
    </source>
</evidence>
<evidence type="ECO:0000313" key="6">
    <source>
        <dbReference type="Proteomes" id="UP000031338"/>
    </source>
</evidence>
<comment type="caution">
    <text evidence="5">The sequence shown here is derived from an EMBL/GenBank/DDBJ whole genome shotgun (WGS) entry which is preliminary data.</text>
</comment>
<dbReference type="CDD" id="cd01545">
    <property type="entry name" value="PBP1_SalR"/>
    <property type="match status" value="1"/>
</dbReference>
<dbReference type="Gene3D" id="1.10.260.40">
    <property type="entry name" value="lambda repressor-like DNA-binding domains"/>
    <property type="match status" value="1"/>
</dbReference>
<dbReference type="InterPro" id="IPR046335">
    <property type="entry name" value="LacI/GalR-like_sensor"/>
</dbReference>